<feature type="compositionally biased region" description="Basic and acidic residues" evidence="5">
    <location>
        <begin position="303"/>
        <end position="320"/>
    </location>
</feature>
<dbReference type="InterPro" id="IPR039425">
    <property type="entry name" value="RNA_pol_sigma-70-like"/>
</dbReference>
<dbReference type="PANTHER" id="PTHR43133">
    <property type="entry name" value="RNA POLYMERASE ECF-TYPE SIGMA FACTO"/>
    <property type="match status" value="1"/>
</dbReference>
<feature type="region of interest" description="Disordered" evidence="5">
    <location>
        <begin position="242"/>
        <end position="336"/>
    </location>
</feature>
<accession>A0A9X3XG15</accession>
<organism evidence="8 9">
    <name type="scientific">Polyangium jinanense</name>
    <dbReference type="NCBI Taxonomy" id="2829994"/>
    <lineage>
        <taxon>Bacteria</taxon>
        <taxon>Pseudomonadati</taxon>
        <taxon>Myxococcota</taxon>
        <taxon>Polyangia</taxon>
        <taxon>Polyangiales</taxon>
        <taxon>Polyangiaceae</taxon>
        <taxon>Polyangium</taxon>
    </lineage>
</organism>
<keyword evidence="1" id="KW-0805">Transcription regulation</keyword>
<proteinExistence type="predicted"/>
<feature type="domain" description="RNA polymerase sigma-70 region 2" evidence="7">
    <location>
        <begin position="21"/>
        <end position="83"/>
    </location>
</feature>
<keyword evidence="9" id="KW-1185">Reference proteome</keyword>
<dbReference type="GO" id="GO:0016987">
    <property type="term" value="F:sigma factor activity"/>
    <property type="evidence" value="ECO:0007669"/>
    <property type="project" value="UniProtKB-KW"/>
</dbReference>
<gene>
    <name evidence="8" type="ORF">KEG57_43080</name>
</gene>
<dbReference type="Pfam" id="PF04542">
    <property type="entry name" value="Sigma70_r2"/>
    <property type="match status" value="1"/>
</dbReference>
<evidence type="ECO:0000259" key="7">
    <source>
        <dbReference type="Pfam" id="PF04542"/>
    </source>
</evidence>
<keyword evidence="6" id="KW-1133">Transmembrane helix</keyword>
<protein>
    <submittedName>
        <fullName evidence="8">Sigma-70 family RNA polymerase sigma factor</fullName>
    </submittedName>
</protein>
<dbReference type="Proteomes" id="UP001151081">
    <property type="component" value="Unassembled WGS sequence"/>
</dbReference>
<dbReference type="GO" id="GO:0003677">
    <property type="term" value="F:DNA binding"/>
    <property type="evidence" value="ECO:0007669"/>
    <property type="project" value="UniProtKB-KW"/>
</dbReference>
<name>A0A9X3XG15_9BACT</name>
<comment type="caution">
    <text evidence="8">The sequence shown here is derived from an EMBL/GenBank/DDBJ whole genome shotgun (WGS) entry which is preliminary data.</text>
</comment>
<dbReference type="GO" id="GO:0006352">
    <property type="term" value="P:DNA-templated transcription initiation"/>
    <property type="evidence" value="ECO:0007669"/>
    <property type="project" value="InterPro"/>
</dbReference>
<evidence type="ECO:0000256" key="3">
    <source>
        <dbReference type="ARBA" id="ARBA00023125"/>
    </source>
</evidence>
<keyword evidence="3" id="KW-0238">DNA-binding</keyword>
<dbReference type="Gene3D" id="1.10.1740.10">
    <property type="match status" value="1"/>
</dbReference>
<dbReference type="PANTHER" id="PTHR43133:SF8">
    <property type="entry name" value="RNA POLYMERASE SIGMA FACTOR HI_1459-RELATED"/>
    <property type="match status" value="1"/>
</dbReference>
<dbReference type="InterPro" id="IPR013325">
    <property type="entry name" value="RNA_pol_sigma_r2"/>
</dbReference>
<dbReference type="EMBL" id="JAGTJJ010000051">
    <property type="protein sequence ID" value="MDC3987331.1"/>
    <property type="molecule type" value="Genomic_DNA"/>
</dbReference>
<dbReference type="SUPFAM" id="SSF88946">
    <property type="entry name" value="Sigma2 domain of RNA polymerase sigma factors"/>
    <property type="match status" value="1"/>
</dbReference>
<evidence type="ECO:0000313" key="8">
    <source>
        <dbReference type="EMBL" id="MDC3987331.1"/>
    </source>
</evidence>
<keyword evidence="6" id="KW-0472">Membrane</keyword>
<keyword evidence="6" id="KW-0812">Transmembrane</keyword>
<keyword evidence="2" id="KW-0731">Sigma factor</keyword>
<dbReference type="InterPro" id="IPR007627">
    <property type="entry name" value="RNA_pol_sigma70_r2"/>
</dbReference>
<evidence type="ECO:0000256" key="4">
    <source>
        <dbReference type="ARBA" id="ARBA00023163"/>
    </source>
</evidence>
<evidence type="ECO:0000256" key="5">
    <source>
        <dbReference type="SAM" id="MobiDB-lite"/>
    </source>
</evidence>
<feature type="transmembrane region" description="Helical" evidence="6">
    <location>
        <begin position="163"/>
        <end position="184"/>
    </location>
</feature>
<sequence>MSAPMTMDEPRLAESLADPELRRFLLDFVRRRVSPADADDIVQTVLCEALTAKNRPDNGAELRKYLLGIARHKVADAHRRTAREEVRDPPELVASPPPVEEEALMRWAERQAPATEEAKKTLTWMAREGEGEKLESIAEEEQVPAARVRQRVSRMRRWMKERWLAELAAVAALAVLAVVLWRVAQDAEDPEEAILPLPDRVPAPSDTPLDRARALRADALWWCERGSYRICVEELDAAKQLDPTGDQAPEVQAAREQARRALTTPPPVPTSTERDTKGEVDEKAPAPKKVAPPPKPVPTSVKPKLDPELLDRGTENEKAKPVPKQRKKGDDDFLKK</sequence>
<dbReference type="AlphaFoldDB" id="A0A9X3XG15"/>
<keyword evidence="4" id="KW-0804">Transcription</keyword>
<evidence type="ECO:0000256" key="1">
    <source>
        <dbReference type="ARBA" id="ARBA00023015"/>
    </source>
</evidence>
<reference evidence="8 9" key="1">
    <citation type="submission" date="2021-04" db="EMBL/GenBank/DDBJ databases">
        <title>Genome analysis of Polyangium sp.</title>
        <authorList>
            <person name="Li Y."/>
            <person name="Wang J."/>
        </authorList>
    </citation>
    <scope>NUCLEOTIDE SEQUENCE [LARGE SCALE GENOMIC DNA]</scope>
    <source>
        <strain evidence="8 9">SDU14</strain>
    </source>
</reference>
<evidence type="ECO:0000256" key="6">
    <source>
        <dbReference type="SAM" id="Phobius"/>
    </source>
</evidence>
<evidence type="ECO:0000256" key="2">
    <source>
        <dbReference type="ARBA" id="ARBA00023082"/>
    </source>
</evidence>
<feature type="compositionally biased region" description="Basic and acidic residues" evidence="5">
    <location>
        <begin position="272"/>
        <end position="285"/>
    </location>
</feature>
<evidence type="ECO:0000313" key="9">
    <source>
        <dbReference type="Proteomes" id="UP001151081"/>
    </source>
</evidence>